<evidence type="ECO:0000313" key="2">
    <source>
        <dbReference type="EMBL" id="ASO21026.1"/>
    </source>
</evidence>
<feature type="compositionally biased region" description="Basic and acidic residues" evidence="1">
    <location>
        <begin position="263"/>
        <end position="283"/>
    </location>
</feature>
<organism evidence="2 3">
    <name type="scientific">Actinoalloteichus hoggarensis</name>
    <dbReference type="NCBI Taxonomy" id="1470176"/>
    <lineage>
        <taxon>Bacteria</taxon>
        <taxon>Bacillati</taxon>
        <taxon>Actinomycetota</taxon>
        <taxon>Actinomycetes</taxon>
        <taxon>Pseudonocardiales</taxon>
        <taxon>Pseudonocardiaceae</taxon>
        <taxon>Actinoalloteichus</taxon>
    </lineage>
</organism>
<sequence length="298" mass="32203">MQQGVHDGDVSRQSARQHGRHQPAGLVDLQSPGLRRRLFLPIDRGMADPQAVIVEVIERREDRVDRGGSTAQSGLQPRAVGTHGRVPGRWLGERVLGAAVVLDEPGEKARNLEPIGAAGRRGEGGVREGAFVAGEHPMCPLRGDPAHGLPGDLAHGISGDLAHGGPLAFSAARLLVIVLRSRLETSEVDRACRSDISIGRRRTARRAAPPTTPALAGNADSARCAATRWPDHPRPHAGRRCPRGRRHPDAADQRRSRQPSAETPREHLRSQHPFTGDDHRRQGEIVFDMGGHSGVDDH</sequence>
<feature type="region of interest" description="Disordered" evidence="1">
    <location>
        <begin position="62"/>
        <end position="86"/>
    </location>
</feature>
<name>A0A221W5R0_9PSEU</name>
<gene>
    <name evidence="2" type="ORF">AHOG_17000</name>
</gene>
<dbReference type="AlphaFoldDB" id="A0A221W5R0"/>
<feature type="compositionally biased region" description="Basic residues" evidence="1">
    <location>
        <begin position="235"/>
        <end position="246"/>
    </location>
</feature>
<proteinExistence type="predicted"/>
<protein>
    <submittedName>
        <fullName evidence="2">Uncharacterized protein</fullName>
    </submittedName>
</protein>
<dbReference type="Proteomes" id="UP000204221">
    <property type="component" value="Chromosome"/>
</dbReference>
<feature type="region of interest" description="Disordered" evidence="1">
    <location>
        <begin position="1"/>
        <end position="28"/>
    </location>
</feature>
<reference evidence="2 3" key="1">
    <citation type="submission" date="2017-07" db="EMBL/GenBank/DDBJ databases">
        <title>Complete genome sequence of Actinoalloteichus hoggarensis DSM 45943, type strain of Actinoalloteichus hoggarensis.</title>
        <authorList>
            <person name="Ruckert C."/>
            <person name="Nouioui I."/>
            <person name="Willmese J."/>
            <person name="van Wezel G."/>
            <person name="Klenk H.-P."/>
            <person name="Kalinowski J."/>
            <person name="Zotchev S.B."/>
        </authorList>
    </citation>
    <scope>NUCLEOTIDE SEQUENCE [LARGE SCALE GENOMIC DNA]</scope>
    <source>
        <strain evidence="2 3">DSM 45943</strain>
    </source>
</reference>
<dbReference type="KEGG" id="ahg:AHOG_17000"/>
<keyword evidence="3" id="KW-1185">Reference proteome</keyword>
<accession>A0A221W5R0</accession>
<dbReference type="EMBL" id="CP022521">
    <property type="protein sequence ID" value="ASO21026.1"/>
    <property type="molecule type" value="Genomic_DNA"/>
</dbReference>
<feature type="compositionally biased region" description="Basic and acidic residues" evidence="1">
    <location>
        <begin position="1"/>
        <end position="10"/>
    </location>
</feature>
<feature type="region of interest" description="Disordered" evidence="1">
    <location>
        <begin position="201"/>
        <end position="298"/>
    </location>
</feature>
<evidence type="ECO:0000256" key="1">
    <source>
        <dbReference type="SAM" id="MobiDB-lite"/>
    </source>
</evidence>
<evidence type="ECO:0000313" key="3">
    <source>
        <dbReference type="Proteomes" id="UP000204221"/>
    </source>
</evidence>